<keyword evidence="8" id="KW-0238">DNA-binding</keyword>
<keyword evidence="5" id="KW-0378">Hydrolase</keyword>
<protein>
    <recommendedName>
        <fullName evidence="12">Ku domain-containing protein</fullName>
    </recommendedName>
</protein>
<dbReference type="GO" id="GO:0006310">
    <property type="term" value="P:DNA recombination"/>
    <property type="evidence" value="ECO:0007669"/>
    <property type="project" value="UniProtKB-KW"/>
</dbReference>
<evidence type="ECO:0000256" key="3">
    <source>
        <dbReference type="ARBA" id="ARBA00022741"/>
    </source>
</evidence>
<proteinExistence type="inferred from homology"/>
<dbReference type="Gene3D" id="2.40.290.10">
    <property type="match status" value="1"/>
</dbReference>
<evidence type="ECO:0000256" key="9">
    <source>
        <dbReference type="ARBA" id="ARBA00023172"/>
    </source>
</evidence>
<evidence type="ECO:0000256" key="1">
    <source>
        <dbReference type="ARBA" id="ARBA00004123"/>
    </source>
</evidence>
<dbReference type="GO" id="GO:0004386">
    <property type="term" value="F:helicase activity"/>
    <property type="evidence" value="ECO:0007669"/>
    <property type="project" value="UniProtKB-KW"/>
</dbReference>
<dbReference type="STRING" id="300112.A0A4S2KHH4"/>
<evidence type="ECO:0000256" key="6">
    <source>
        <dbReference type="ARBA" id="ARBA00022806"/>
    </source>
</evidence>
<keyword evidence="14" id="KW-1185">Reference proteome</keyword>
<gene>
    <name evidence="13" type="ORF">DBV15_11704</name>
</gene>
<dbReference type="PANTHER" id="PTHR12604">
    <property type="entry name" value="KU AUTOANTIGEN DNA HELICASE"/>
    <property type="match status" value="1"/>
</dbReference>
<dbReference type="SUPFAM" id="SSF53300">
    <property type="entry name" value="vWA-like"/>
    <property type="match status" value="1"/>
</dbReference>
<evidence type="ECO:0000259" key="12">
    <source>
        <dbReference type="Pfam" id="PF02735"/>
    </source>
</evidence>
<dbReference type="GO" id="GO:0016787">
    <property type="term" value="F:hydrolase activity"/>
    <property type="evidence" value="ECO:0007669"/>
    <property type="project" value="UniProtKB-KW"/>
</dbReference>
<dbReference type="GO" id="GO:0043564">
    <property type="term" value="C:Ku70:Ku80 complex"/>
    <property type="evidence" value="ECO:0007669"/>
    <property type="project" value="TreeGrafter"/>
</dbReference>
<evidence type="ECO:0000256" key="5">
    <source>
        <dbReference type="ARBA" id="ARBA00022801"/>
    </source>
</evidence>
<sequence>MEKTICKRVNDTDTLFLVDATQKIFEIEPETKLSHIQKFFKLYKQILWQKLAWSMQDWMDVVLFDTERRYANLTEEEHSEFTRTQSCYCELFTTVKSGMKDEMRGCLPASRRVDIRHVDIFLKIKTVLTKRRIVLITCHTPKLASDQKATSLKDLDIKLYVIGLGNNWVHDQFYKDLEMLSRKTDIDVYGMTLLVQQIKTPSKNIARLSFQVCDGLEIDLVVRTLGRKRRCLQTKSLSKATNQVLSRLKYFKSEEAYKKIDSEKLDLPFVILEEVNLETKEPIGGMKLRFTQKELHRIKHIHPPAIKIIGVKPIPDDLFKYHIKNGNNLLFFGALLNKCATQGRIMVCAFTLRINTRTILCHMIRNAELGGFYLSRIAFQGDIGDKSEALLHYDAQNCITDKQVALWKKAIDRLDVNYHPYMFKSYKLECQIQIRHR</sequence>
<dbReference type="Pfam" id="PF02735">
    <property type="entry name" value="Ku"/>
    <property type="match status" value="1"/>
</dbReference>
<keyword evidence="6" id="KW-0347">Helicase</keyword>
<keyword evidence="11" id="KW-0539">Nucleus</keyword>
<dbReference type="Proteomes" id="UP000310200">
    <property type="component" value="Unassembled WGS sequence"/>
</dbReference>
<keyword evidence="3" id="KW-0547">Nucleotide-binding</keyword>
<organism evidence="13 14">
    <name type="scientific">Temnothorax longispinosus</name>
    <dbReference type="NCBI Taxonomy" id="300112"/>
    <lineage>
        <taxon>Eukaryota</taxon>
        <taxon>Metazoa</taxon>
        <taxon>Ecdysozoa</taxon>
        <taxon>Arthropoda</taxon>
        <taxon>Hexapoda</taxon>
        <taxon>Insecta</taxon>
        <taxon>Pterygota</taxon>
        <taxon>Neoptera</taxon>
        <taxon>Endopterygota</taxon>
        <taxon>Hymenoptera</taxon>
        <taxon>Apocrita</taxon>
        <taxon>Aculeata</taxon>
        <taxon>Formicoidea</taxon>
        <taxon>Formicidae</taxon>
        <taxon>Myrmicinae</taxon>
        <taxon>Temnothorax</taxon>
    </lineage>
</organism>
<dbReference type="GO" id="GO:0003690">
    <property type="term" value="F:double-stranded DNA binding"/>
    <property type="evidence" value="ECO:0007669"/>
    <property type="project" value="TreeGrafter"/>
</dbReference>
<feature type="non-terminal residue" evidence="13">
    <location>
        <position position="437"/>
    </location>
</feature>
<keyword evidence="7" id="KW-0067">ATP-binding</keyword>
<comment type="similarity">
    <text evidence="2">Belongs to the ku70 family.</text>
</comment>
<dbReference type="GO" id="GO:0006303">
    <property type="term" value="P:double-strand break repair via nonhomologous end joining"/>
    <property type="evidence" value="ECO:0007669"/>
    <property type="project" value="InterPro"/>
</dbReference>
<evidence type="ECO:0000313" key="13">
    <source>
        <dbReference type="EMBL" id="TGZ47118.1"/>
    </source>
</evidence>
<evidence type="ECO:0000256" key="10">
    <source>
        <dbReference type="ARBA" id="ARBA00023204"/>
    </source>
</evidence>
<dbReference type="InterPro" id="IPR036465">
    <property type="entry name" value="vWFA_dom_sf"/>
</dbReference>
<evidence type="ECO:0000256" key="11">
    <source>
        <dbReference type="ARBA" id="ARBA00023242"/>
    </source>
</evidence>
<evidence type="ECO:0000256" key="2">
    <source>
        <dbReference type="ARBA" id="ARBA00005240"/>
    </source>
</evidence>
<dbReference type="AlphaFoldDB" id="A0A4S2KHH4"/>
<comment type="caution">
    <text evidence="13">The sequence shown here is derived from an EMBL/GenBank/DDBJ whole genome shotgun (WGS) entry which is preliminary data.</text>
</comment>
<comment type="subcellular location">
    <subcellularLocation>
        <location evidence="1">Nucleus</location>
    </subcellularLocation>
</comment>
<dbReference type="GO" id="GO:0000723">
    <property type="term" value="P:telomere maintenance"/>
    <property type="evidence" value="ECO:0007669"/>
    <property type="project" value="TreeGrafter"/>
</dbReference>
<evidence type="ECO:0000256" key="8">
    <source>
        <dbReference type="ARBA" id="ARBA00023125"/>
    </source>
</evidence>
<dbReference type="PANTHER" id="PTHR12604:SF2">
    <property type="entry name" value="X-RAY REPAIR CROSS-COMPLEMENTING PROTEIN 6"/>
    <property type="match status" value="1"/>
</dbReference>
<dbReference type="Gene3D" id="4.10.970.10">
    <property type="entry name" value="Ku70, bridge and pillars"/>
    <property type="match status" value="1"/>
</dbReference>
<keyword evidence="10" id="KW-0234">DNA repair</keyword>
<feature type="domain" description="Ku" evidence="12">
    <location>
        <begin position="222"/>
        <end position="404"/>
    </location>
</feature>
<accession>A0A4S2KHH4</accession>
<dbReference type="SUPFAM" id="SSF100939">
    <property type="entry name" value="SPOC domain-like"/>
    <property type="match status" value="1"/>
</dbReference>
<dbReference type="Gene3D" id="3.40.50.410">
    <property type="entry name" value="von Willebrand factor, type A domain"/>
    <property type="match status" value="1"/>
</dbReference>
<dbReference type="InterPro" id="IPR027388">
    <property type="entry name" value="Ku70_bridge/pillars_dom_sf"/>
</dbReference>
<dbReference type="EMBL" id="QBLH01002755">
    <property type="protein sequence ID" value="TGZ47118.1"/>
    <property type="molecule type" value="Genomic_DNA"/>
</dbReference>
<dbReference type="GO" id="GO:0042162">
    <property type="term" value="F:telomeric DNA binding"/>
    <property type="evidence" value="ECO:0007669"/>
    <property type="project" value="TreeGrafter"/>
</dbReference>
<keyword evidence="9" id="KW-0233">DNA recombination</keyword>
<evidence type="ECO:0000256" key="4">
    <source>
        <dbReference type="ARBA" id="ARBA00022763"/>
    </source>
</evidence>
<dbReference type="GO" id="GO:0005524">
    <property type="term" value="F:ATP binding"/>
    <property type="evidence" value="ECO:0007669"/>
    <property type="project" value="UniProtKB-KW"/>
</dbReference>
<name>A0A4S2KHH4_9HYME</name>
<evidence type="ECO:0000313" key="14">
    <source>
        <dbReference type="Proteomes" id="UP000310200"/>
    </source>
</evidence>
<evidence type="ECO:0000256" key="7">
    <source>
        <dbReference type="ARBA" id="ARBA00022840"/>
    </source>
</evidence>
<reference evidence="13 14" key="1">
    <citation type="journal article" date="2019" name="Philos. Trans. R. Soc. Lond., B, Biol. Sci.">
        <title>Ant behaviour and brain gene expression of defending hosts depend on the ecological success of the intruding social parasite.</title>
        <authorList>
            <person name="Kaur R."/>
            <person name="Stoldt M."/>
            <person name="Jongepier E."/>
            <person name="Feldmeyer B."/>
            <person name="Menzel F."/>
            <person name="Bornberg-Bauer E."/>
            <person name="Foitzik S."/>
        </authorList>
    </citation>
    <scope>NUCLEOTIDE SEQUENCE [LARGE SCALE GENOMIC DNA]</scope>
    <source>
        <tissue evidence="13">Whole body</tissue>
    </source>
</reference>
<dbReference type="InterPro" id="IPR006164">
    <property type="entry name" value="DNA_bd_Ku70/Ku80"/>
</dbReference>
<dbReference type="InterPro" id="IPR016194">
    <property type="entry name" value="SPOC-like_C_dom_sf"/>
</dbReference>
<keyword evidence="4" id="KW-0227">DNA damage</keyword>